<dbReference type="AlphaFoldDB" id="A0A285EIS7"/>
<feature type="compositionally biased region" description="Low complexity" evidence="1">
    <location>
        <begin position="296"/>
        <end position="316"/>
    </location>
</feature>
<organism evidence="2 3">
    <name type="scientific">Geodermatophilus sabuli</name>
    <dbReference type="NCBI Taxonomy" id="1564158"/>
    <lineage>
        <taxon>Bacteria</taxon>
        <taxon>Bacillati</taxon>
        <taxon>Actinomycetota</taxon>
        <taxon>Actinomycetes</taxon>
        <taxon>Geodermatophilales</taxon>
        <taxon>Geodermatophilaceae</taxon>
        <taxon>Geodermatophilus</taxon>
    </lineage>
</organism>
<evidence type="ECO:0000313" key="3">
    <source>
        <dbReference type="Proteomes" id="UP000219514"/>
    </source>
</evidence>
<feature type="compositionally biased region" description="Basic residues" evidence="1">
    <location>
        <begin position="264"/>
        <end position="281"/>
    </location>
</feature>
<proteinExistence type="predicted"/>
<protein>
    <submittedName>
        <fullName evidence="2">Uncharacterized protein</fullName>
    </submittedName>
</protein>
<feature type="compositionally biased region" description="Low complexity" evidence="1">
    <location>
        <begin position="125"/>
        <end position="145"/>
    </location>
</feature>
<feature type="region of interest" description="Disordered" evidence="1">
    <location>
        <begin position="1"/>
        <end position="322"/>
    </location>
</feature>
<evidence type="ECO:0000313" key="2">
    <source>
        <dbReference type="EMBL" id="SNX98897.1"/>
    </source>
</evidence>
<sequence length="322" mass="35518">MRPCPQCAPRHIRWVGAGQPTSSAARSGRSTVRTASAPATSRAAGHGRAGDQRRSTVDGDRDQPPHHGDGERPGRDARDEYQRRRQGRHRRERDDRPHLRRRPLGRCPERHAGGGHLDRRRQRHPPQQQPGDRRGQQPGQPRGGHVLQSRPGRRHRRHDGEQEHRRDHRRVVAHQREHHLPHGVARERGGQGPAGPPVHLPLPLRGERRVDRPGERPGEDQDPDGEGVAGRGDQRPAPVTDLPHAASGDDRPQRAAPDLGDGRHQHRHRPHAVRTPSRRHPTGLPRRGGASRRTRPAAASSASARAHATSPSTSTPCGGSAA</sequence>
<feature type="compositionally biased region" description="Basic and acidic residues" evidence="1">
    <location>
        <begin position="48"/>
        <end position="83"/>
    </location>
</feature>
<gene>
    <name evidence="2" type="ORF">SAMN06893097_112193</name>
</gene>
<evidence type="ECO:0000256" key="1">
    <source>
        <dbReference type="SAM" id="MobiDB-lite"/>
    </source>
</evidence>
<reference evidence="2 3" key="1">
    <citation type="submission" date="2017-09" db="EMBL/GenBank/DDBJ databases">
        <authorList>
            <person name="Ehlers B."/>
            <person name="Leendertz F.H."/>
        </authorList>
    </citation>
    <scope>NUCLEOTIDE SEQUENCE [LARGE SCALE GENOMIC DNA]</scope>
    <source>
        <strain evidence="2 3">DSM 46844</strain>
    </source>
</reference>
<accession>A0A285EIS7</accession>
<keyword evidence="3" id="KW-1185">Reference proteome</keyword>
<dbReference type="Proteomes" id="UP000219514">
    <property type="component" value="Unassembled WGS sequence"/>
</dbReference>
<feature type="compositionally biased region" description="Basic and acidic residues" evidence="1">
    <location>
        <begin position="205"/>
        <end position="219"/>
    </location>
</feature>
<dbReference type="EMBL" id="OBDO01000012">
    <property type="protein sequence ID" value="SNX98897.1"/>
    <property type="molecule type" value="Genomic_DNA"/>
</dbReference>
<feature type="compositionally biased region" description="Low complexity" evidence="1">
    <location>
        <begin position="29"/>
        <end position="44"/>
    </location>
</feature>
<feature type="compositionally biased region" description="Basic and acidic residues" evidence="1">
    <location>
        <begin position="174"/>
        <end position="189"/>
    </location>
</feature>
<name>A0A285EIS7_9ACTN</name>